<dbReference type="Pfam" id="PF00076">
    <property type="entry name" value="RRM_1"/>
    <property type="match status" value="2"/>
</dbReference>
<evidence type="ECO:0000313" key="3">
    <source>
        <dbReference type="EMBL" id="VVB12864.1"/>
    </source>
</evidence>
<reference evidence="3" key="1">
    <citation type="submission" date="2019-07" db="EMBL/GenBank/DDBJ databases">
        <authorList>
            <person name="Dittberner H."/>
        </authorList>
    </citation>
    <scope>NUCLEOTIDE SEQUENCE [LARGE SCALE GENOMIC DNA]</scope>
</reference>
<feature type="domain" description="RRM" evidence="2">
    <location>
        <begin position="1"/>
        <end position="69"/>
    </location>
</feature>
<evidence type="ECO:0000313" key="4">
    <source>
        <dbReference type="Proteomes" id="UP000489600"/>
    </source>
</evidence>
<dbReference type="GO" id="GO:0003723">
    <property type="term" value="F:RNA binding"/>
    <property type="evidence" value="ECO:0007669"/>
    <property type="project" value="UniProtKB-UniRule"/>
</dbReference>
<dbReference type="SMART" id="SM00360">
    <property type="entry name" value="RRM"/>
    <property type="match status" value="2"/>
</dbReference>
<feature type="domain" description="RRM" evidence="2">
    <location>
        <begin position="88"/>
        <end position="165"/>
    </location>
</feature>
<dbReference type="PROSITE" id="PS50102">
    <property type="entry name" value="RRM"/>
    <property type="match status" value="2"/>
</dbReference>
<dbReference type="CDD" id="cd00590">
    <property type="entry name" value="RRM_SF"/>
    <property type="match status" value="1"/>
</dbReference>
<dbReference type="OrthoDB" id="439808at2759"/>
<dbReference type="InterPro" id="IPR035979">
    <property type="entry name" value="RBD_domain_sf"/>
</dbReference>
<protein>
    <recommendedName>
        <fullName evidence="2">RRM domain-containing protein</fullName>
    </recommendedName>
</protein>
<proteinExistence type="predicted"/>
<comment type="caution">
    <text evidence="3">The sequence shown here is derived from an EMBL/GenBank/DDBJ whole genome shotgun (WGS) entry which is preliminary data.</text>
</comment>
<dbReference type="AlphaFoldDB" id="A0A565CGZ9"/>
<dbReference type="InterPro" id="IPR000504">
    <property type="entry name" value="RRM_dom"/>
</dbReference>
<sequence>MSSSTTLESLKDEFTSYGTVLHAKIEQKSDDEFFGFVKYENPDHHFGAITHLNGKVVDGKAWTVSHVYKMENKLERHDRIKEAMDEERVLYVSNLCCQVKDSDLENVFGGFGDVIACHIRRHHDGRSKGDAFIEYATKESVVKAMSAMEGKSIWGRRIYLGLGKIN</sequence>
<evidence type="ECO:0000259" key="2">
    <source>
        <dbReference type="PROSITE" id="PS50102"/>
    </source>
</evidence>
<keyword evidence="1" id="KW-0694">RNA-binding</keyword>
<dbReference type="Gene3D" id="3.30.70.330">
    <property type="match status" value="2"/>
</dbReference>
<name>A0A565CGZ9_9BRAS</name>
<evidence type="ECO:0000256" key="1">
    <source>
        <dbReference type="PROSITE-ProRule" id="PRU00176"/>
    </source>
</evidence>
<dbReference type="InterPro" id="IPR012677">
    <property type="entry name" value="Nucleotide-bd_a/b_plait_sf"/>
</dbReference>
<dbReference type="SUPFAM" id="SSF54928">
    <property type="entry name" value="RNA-binding domain, RBD"/>
    <property type="match status" value="2"/>
</dbReference>
<dbReference type="PANTHER" id="PTHR48034">
    <property type="entry name" value="TRANSFORMER-2 SEX-DETERMINING PROTEIN-RELATED"/>
    <property type="match status" value="1"/>
</dbReference>
<dbReference type="EMBL" id="CABITT030000008">
    <property type="protein sequence ID" value="VVB12864.1"/>
    <property type="molecule type" value="Genomic_DNA"/>
</dbReference>
<accession>A0A565CGZ9</accession>
<gene>
    <name evidence="3" type="ORF">ANE_LOCUS23308</name>
</gene>
<organism evidence="3 4">
    <name type="scientific">Arabis nemorensis</name>
    <dbReference type="NCBI Taxonomy" id="586526"/>
    <lineage>
        <taxon>Eukaryota</taxon>
        <taxon>Viridiplantae</taxon>
        <taxon>Streptophyta</taxon>
        <taxon>Embryophyta</taxon>
        <taxon>Tracheophyta</taxon>
        <taxon>Spermatophyta</taxon>
        <taxon>Magnoliopsida</taxon>
        <taxon>eudicotyledons</taxon>
        <taxon>Gunneridae</taxon>
        <taxon>Pentapetalae</taxon>
        <taxon>rosids</taxon>
        <taxon>malvids</taxon>
        <taxon>Brassicales</taxon>
        <taxon>Brassicaceae</taxon>
        <taxon>Arabideae</taxon>
        <taxon>Arabis</taxon>
    </lineage>
</organism>
<dbReference type="Proteomes" id="UP000489600">
    <property type="component" value="Unassembled WGS sequence"/>
</dbReference>
<dbReference type="InterPro" id="IPR050441">
    <property type="entry name" value="RBM"/>
</dbReference>
<keyword evidence="4" id="KW-1185">Reference proteome</keyword>